<gene>
    <name evidence="2" type="ORF">HNR00_001778</name>
</gene>
<keyword evidence="3" id="KW-1185">Reference proteome</keyword>
<proteinExistence type="predicted"/>
<evidence type="ECO:0000313" key="3">
    <source>
        <dbReference type="Proteomes" id="UP000583454"/>
    </source>
</evidence>
<reference evidence="2 3" key="1">
    <citation type="submission" date="2020-08" db="EMBL/GenBank/DDBJ databases">
        <title>Genomic Encyclopedia of Type Strains, Phase IV (KMG-IV): sequencing the most valuable type-strain genomes for metagenomic binning, comparative biology and taxonomic classification.</title>
        <authorList>
            <person name="Goeker M."/>
        </authorList>
    </citation>
    <scope>NUCLEOTIDE SEQUENCE [LARGE SCALE GENOMIC DNA]</scope>
    <source>
        <strain evidence="2 3">DSM 2163</strain>
    </source>
</reference>
<dbReference type="AlphaFoldDB" id="A0A840ZIF1"/>
<feature type="compositionally biased region" description="Basic and acidic residues" evidence="1">
    <location>
        <begin position="23"/>
        <end position="33"/>
    </location>
</feature>
<evidence type="ECO:0000256" key="1">
    <source>
        <dbReference type="SAM" id="MobiDB-lite"/>
    </source>
</evidence>
<organism evidence="2 3">
    <name type="scientific">Methylorubrum rhodinum</name>
    <dbReference type="NCBI Taxonomy" id="29428"/>
    <lineage>
        <taxon>Bacteria</taxon>
        <taxon>Pseudomonadati</taxon>
        <taxon>Pseudomonadota</taxon>
        <taxon>Alphaproteobacteria</taxon>
        <taxon>Hyphomicrobiales</taxon>
        <taxon>Methylobacteriaceae</taxon>
        <taxon>Methylorubrum</taxon>
    </lineage>
</organism>
<dbReference type="Proteomes" id="UP000583454">
    <property type="component" value="Unassembled WGS sequence"/>
</dbReference>
<name>A0A840ZIF1_9HYPH</name>
<feature type="region of interest" description="Disordered" evidence="1">
    <location>
        <begin position="1"/>
        <end position="144"/>
    </location>
</feature>
<comment type="caution">
    <text evidence="2">The sequence shown here is derived from an EMBL/GenBank/DDBJ whole genome shotgun (WGS) entry which is preliminary data.</text>
</comment>
<dbReference type="EMBL" id="JACHOP010000005">
    <property type="protein sequence ID" value="MBB5757070.1"/>
    <property type="molecule type" value="Genomic_DNA"/>
</dbReference>
<accession>A0A840ZIF1</accession>
<feature type="compositionally biased region" description="Basic and acidic residues" evidence="1">
    <location>
        <begin position="42"/>
        <end position="54"/>
    </location>
</feature>
<feature type="compositionally biased region" description="Basic residues" evidence="1">
    <location>
        <begin position="60"/>
        <end position="70"/>
    </location>
</feature>
<protein>
    <submittedName>
        <fullName evidence="2">Uncharacterized protein</fullName>
    </submittedName>
</protein>
<evidence type="ECO:0000313" key="2">
    <source>
        <dbReference type="EMBL" id="MBB5757070.1"/>
    </source>
</evidence>
<sequence>MRDREAVAQGSKARWVLQGGDSSGRRTEQREAPGDLGHQVRRALEPAAEHHAERGASGLRGKRCQPRKHRDPVPPPRAEAARQRAVRFGQRQRVLVPEQVEHERPQARPPRGLGERPAGLGGDQERAALADARAGQPAISTASV</sequence>